<name>A0ABV9KQK2_9BACT</name>
<protein>
    <submittedName>
        <fullName evidence="9">RagB/SusD family nutrient uptake outer membrane protein</fullName>
    </submittedName>
</protein>
<dbReference type="SUPFAM" id="SSF48452">
    <property type="entry name" value="TPR-like"/>
    <property type="match status" value="1"/>
</dbReference>
<evidence type="ECO:0000256" key="1">
    <source>
        <dbReference type="ARBA" id="ARBA00004442"/>
    </source>
</evidence>
<keyword evidence="5" id="KW-0998">Cell outer membrane</keyword>
<keyword evidence="4" id="KW-0472">Membrane</keyword>
<dbReference type="EMBL" id="JBHSGN010000011">
    <property type="protein sequence ID" value="MFC4672430.1"/>
    <property type="molecule type" value="Genomic_DNA"/>
</dbReference>
<gene>
    <name evidence="9" type="ORF">ACFO6W_01860</name>
</gene>
<feature type="domain" description="RagB/SusD" evidence="7">
    <location>
        <begin position="345"/>
        <end position="522"/>
    </location>
</feature>
<evidence type="ECO:0000256" key="5">
    <source>
        <dbReference type="ARBA" id="ARBA00023237"/>
    </source>
</evidence>
<feature type="chain" id="PRO_5046517225" evidence="6">
    <location>
        <begin position="20"/>
        <end position="525"/>
    </location>
</feature>
<accession>A0ABV9KQK2</accession>
<comment type="subcellular location">
    <subcellularLocation>
        <location evidence="1">Cell outer membrane</location>
    </subcellularLocation>
</comment>
<dbReference type="InterPro" id="IPR011990">
    <property type="entry name" value="TPR-like_helical_dom_sf"/>
</dbReference>
<keyword evidence="3 6" id="KW-0732">Signal</keyword>
<dbReference type="InterPro" id="IPR012944">
    <property type="entry name" value="SusD_RagB_dom"/>
</dbReference>
<dbReference type="Gene3D" id="1.25.40.390">
    <property type="match status" value="1"/>
</dbReference>
<evidence type="ECO:0000313" key="9">
    <source>
        <dbReference type="EMBL" id="MFC4672430.1"/>
    </source>
</evidence>
<feature type="signal peptide" evidence="6">
    <location>
        <begin position="1"/>
        <end position="19"/>
    </location>
</feature>
<keyword evidence="10" id="KW-1185">Reference proteome</keyword>
<evidence type="ECO:0000256" key="4">
    <source>
        <dbReference type="ARBA" id="ARBA00023136"/>
    </source>
</evidence>
<dbReference type="InterPro" id="IPR033985">
    <property type="entry name" value="SusD-like_N"/>
</dbReference>
<evidence type="ECO:0000256" key="3">
    <source>
        <dbReference type="ARBA" id="ARBA00022729"/>
    </source>
</evidence>
<evidence type="ECO:0000259" key="8">
    <source>
        <dbReference type="Pfam" id="PF14322"/>
    </source>
</evidence>
<dbReference type="Pfam" id="PF07980">
    <property type="entry name" value="SusD_RagB"/>
    <property type="match status" value="1"/>
</dbReference>
<evidence type="ECO:0000256" key="2">
    <source>
        <dbReference type="ARBA" id="ARBA00006275"/>
    </source>
</evidence>
<dbReference type="RefSeq" id="WP_379993603.1">
    <property type="nucleotide sequence ID" value="NZ_JBHSGN010000011.1"/>
</dbReference>
<organism evidence="9 10">
    <name type="scientific">Dysgonomonas termitidis</name>
    <dbReference type="NCBI Taxonomy" id="1516126"/>
    <lineage>
        <taxon>Bacteria</taxon>
        <taxon>Pseudomonadati</taxon>
        <taxon>Bacteroidota</taxon>
        <taxon>Bacteroidia</taxon>
        <taxon>Bacteroidales</taxon>
        <taxon>Dysgonomonadaceae</taxon>
        <taxon>Dysgonomonas</taxon>
    </lineage>
</organism>
<dbReference type="Pfam" id="PF14322">
    <property type="entry name" value="SusD-like_3"/>
    <property type="match status" value="1"/>
</dbReference>
<comment type="similarity">
    <text evidence="2">Belongs to the SusD family.</text>
</comment>
<evidence type="ECO:0000259" key="7">
    <source>
        <dbReference type="Pfam" id="PF07980"/>
    </source>
</evidence>
<sequence>MKKIILYIFAYITMLSFHACSSFLEESPKSQIVKDTYYSTPAQALANVNFLYRVGAQGRMSNAGSAYVGPNASIDGMLTGYFINSYEGQELACRYARLLTRSTSLSTLSNLLNDIWDNCYLAINVSNSAIKYIPDIPGIDETYADRLVAEAKFFRAFNYYYLVKTFGDVPMYEEPYESYTDNLLLGRTPVADIYALMEADLTVAVNTLPEVMFAMNEHRISKYIAAMTLANVYLRQEKYSDAADAARIVTGSPHRLETNDDLALGSAYNKLRSIDDLDEVIYAQEYDESISSGGWWPTYAFSSGAVSVFGTYSIFERVYGPIDRFLNVYEADDLRIQPNQFFHWTYTNPNNGRTWSSESAGCWYYYDENALLNSGRATKDWNFFRYAEALLVAAEAIAASPEGVTSEAAGYLAEIKARADMNGKTIAQYSTELQALSNDDFIKECWTERLREFPLEFKIWDDCSRTGMFPVISETTQGEVTYVPLIGATNGAGAVFSSSDLFWPLSIDELQRNPNLEQNEGYPTQ</sequence>
<dbReference type="Proteomes" id="UP001596023">
    <property type="component" value="Unassembled WGS sequence"/>
</dbReference>
<evidence type="ECO:0000313" key="10">
    <source>
        <dbReference type="Proteomes" id="UP001596023"/>
    </source>
</evidence>
<evidence type="ECO:0000256" key="6">
    <source>
        <dbReference type="SAM" id="SignalP"/>
    </source>
</evidence>
<reference evidence="10" key="1">
    <citation type="journal article" date="2019" name="Int. J. Syst. Evol. Microbiol.">
        <title>The Global Catalogue of Microorganisms (GCM) 10K type strain sequencing project: providing services to taxonomists for standard genome sequencing and annotation.</title>
        <authorList>
            <consortium name="The Broad Institute Genomics Platform"/>
            <consortium name="The Broad Institute Genome Sequencing Center for Infectious Disease"/>
            <person name="Wu L."/>
            <person name="Ma J."/>
        </authorList>
    </citation>
    <scope>NUCLEOTIDE SEQUENCE [LARGE SCALE GENOMIC DNA]</scope>
    <source>
        <strain evidence="10">CCUG 66188</strain>
    </source>
</reference>
<comment type="caution">
    <text evidence="9">The sequence shown here is derived from an EMBL/GenBank/DDBJ whole genome shotgun (WGS) entry which is preliminary data.</text>
</comment>
<feature type="domain" description="SusD-like N-terminal" evidence="8">
    <location>
        <begin position="111"/>
        <end position="234"/>
    </location>
</feature>
<proteinExistence type="inferred from homology"/>